<dbReference type="Pfam" id="PF00931">
    <property type="entry name" value="NB-ARC"/>
    <property type="match status" value="1"/>
</dbReference>
<feature type="region of interest" description="Disordered" evidence="1">
    <location>
        <begin position="1"/>
        <end position="20"/>
    </location>
</feature>
<feature type="domain" description="TIR" evidence="3">
    <location>
        <begin position="25"/>
        <end position="144"/>
    </location>
</feature>
<dbReference type="InterPro" id="IPR027417">
    <property type="entry name" value="P-loop_NTPase"/>
</dbReference>
<proteinExistence type="predicted"/>
<dbReference type="InterPro" id="IPR053137">
    <property type="entry name" value="NLR-like"/>
</dbReference>
<dbReference type="EMBL" id="BAAAPE010000007">
    <property type="protein sequence ID" value="GAA2071637.1"/>
    <property type="molecule type" value="Genomic_DNA"/>
</dbReference>
<evidence type="ECO:0000313" key="5">
    <source>
        <dbReference type="Proteomes" id="UP001500016"/>
    </source>
</evidence>
<dbReference type="Gene3D" id="3.40.50.300">
    <property type="entry name" value="P-loop containing nucleotide triphosphate hydrolases"/>
    <property type="match status" value="1"/>
</dbReference>
<dbReference type="Pfam" id="PF13676">
    <property type="entry name" value="TIR_2"/>
    <property type="match status" value="1"/>
</dbReference>
<evidence type="ECO:0000259" key="3">
    <source>
        <dbReference type="Pfam" id="PF13676"/>
    </source>
</evidence>
<evidence type="ECO:0000259" key="2">
    <source>
        <dbReference type="Pfam" id="PF00931"/>
    </source>
</evidence>
<dbReference type="Gene3D" id="1.25.40.10">
    <property type="entry name" value="Tetratricopeptide repeat domain"/>
    <property type="match status" value="2"/>
</dbReference>
<dbReference type="Pfam" id="PF13424">
    <property type="entry name" value="TPR_12"/>
    <property type="match status" value="3"/>
</dbReference>
<dbReference type="Pfam" id="PF13374">
    <property type="entry name" value="TPR_10"/>
    <property type="match status" value="1"/>
</dbReference>
<organism evidence="4 5">
    <name type="scientific">Streptomyces albiaxialis</name>
    <dbReference type="NCBI Taxonomy" id="329523"/>
    <lineage>
        <taxon>Bacteria</taxon>
        <taxon>Bacillati</taxon>
        <taxon>Actinomycetota</taxon>
        <taxon>Actinomycetes</taxon>
        <taxon>Kitasatosporales</taxon>
        <taxon>Streptomycetaceae</taxon>
        <taxon>Streptomyces</taxon>
    </lineage>
</organism>
<dbReference type="Proteomes" id="UP001500016">
    <property type="component" value="Unassembled WGS sequence"/>
</dbReference>
<dbReference type="SUPFAM" id="SSF52540">
    <property type="entry name" value="P-loop containing nucleoside triphosphate hydrolases"/>
    <property type="match status" value="1"/>
</dbReference>
<feature type="domain" description="NB-ARC" evidence="2">
    <location>
        <begin position="188"/>
        <end position="319"/>
    </location>
</feature>
<reference evidence="5" key="1">
    <citation type="journal article" date="2019" name="Int. J. Syst. Evol. Microbiol.">
        <title>The Global Catalogue of Microorganisms (GCM) 10K type strain sequencing project: providing services to taxonomists for standard genome sequencing and annotation.</title>
        <authorList>
            <consortium name="The Broad Institute Genomics Platform"/>
            <consortium name="The Broad Institute Genome Sequencing Center for Infectious Disease"/>
            <person name="Wu L."/>
            <person name="Ma J."/>
        </authorList>
    </citation>
    <scope>NUCLEOTIDE SEQUENCE [LARGE SCALE GENOMIC DNA]</scope>
    <source>
        <strain evidence="5">JCM 15478</strain>
    </source>
</reference>
<dbReference type="InterPro" id="IPR002182">
    <property type="entry name" value="NB-ARC"/>
</dbReference>
<dbReference type="PANTHER" id="PTHR46082">
    <property type="entry name" value="ATP/GTP-BINDING PROTEIN-RELATED"/>
    <property type="match status" value="1"/>
</dbReference>
<evidence type="ECO:0000313" key="4">
    <source>
        <dbReference type="EMBL" id="GAA2071637.1"/>
    </source>
</evidence>
<dbReference type="PANTHER" id="PTHR46082:SF6">
    <property type="entry name" value="AAA+ ATPASE DOMAIN-CONTAINING PROTEIN-RELATED"/>
    <property type="match status" value="1"/>
</dbReference>
<name>A0ABP5HCV7_9ACTN</name>
<dbReference type="SUPFAM" id="SSF48452">
    <property type="entry name" value="TPR-like"/>
    <property type="match status" value="2"/>
</dbReference>
<evidence type="ECO:0000256" key="1">
    <source>
        <dbReference type="SAM" id="MobiDB-lite"/>
    </source>
</evidence>
<dbReference type="InterPro" id="IPR000157">
    <property type="entry name" value="TIR_dom"/>
</dbReference>
<dbReference type="InterPro" id="IPR035897">
    <property type="entry name" value="Toll_tir_struct_dom_sf"/>
</dbReference>
<dbReference type="RefSeq" id="WP_344526922.1">
    <property type="nucleotide sequence ID" value="NZ_BAAAPE010000007.1"/>
</dbReference>
<protein>
    <submittedName>
        <fullName evidence="4">FxSxx-COOH system tetratricopeptide repeat protein</fullName>
    </submittedName>
</protein>
<dbReference type="InterPro" id="IPR011990">
    <property type="entry name" value="TPR-like_helical_dom_sf"/>
</dbReference>
<accession>A0ABP5HCV7</accession>
<dbReference type="NCBIfam" id="NF040586">
    <property type="entry name" value="FxSxx_TPR"/>
    <property type="match status" value="1"/>
</dbReference>
<dbReference type="SUPFAM" id="SSF52200">
    <property type="entry name" value="Toll/Interleukin receptor TIR domain"/>
    <property type="match status" value="1"/>
</dbReference>
<gene>
    <name evidence="4" type="primary">fxsT</name>
    <name evidence="4" type="ORF">GCM10009801_23530</name>
</gene>
<keyword evidence="5" id="KW-1185">Reference proteome</keyword>
<sequence>MAAQRNPAGNARSSPSGRQPEHFVVAFPGYQRPWATWIAHRLEAHGHRASLHRWDPAREQPLEDALRDLTLASGRVLLVLSEWFFQLGPRGEGEWNTALRGFIADHADQFSAVNLTNKPMLPAVAVLEPVDLWGIGEAEAERRLLNRLSLTPSAAPLPSVGSGFRYPNDPPAVWGEVPRRNPRFTGRDDLLNQVQQRLMDAERDASVCALVGMAGIGKTQLAAEYAHRFSSDYDVVWWINSDQRGTQRDRYAELSTELGLRTGSEPGERIRAVREALRKGEPSGRWLLIFDGWEETEEAARILPRGGPGHVLITSRNRGWREIADLQEVPVFDRAESTGYLMRRAPHLTAGEADEVAVEFQDLPLQLAHAAAWLGQERMDVADYLRRVRSGELSTLEQESAPGDYPHKMFTSTSMLINKLRRSEPRAVELLMLCTRFAPGRIPIGLVRGLRASGLPEELRWITSDRPDWPRALDSLVNYSVLTRDSRSLSVTSSGEPGFQQESVLMHRVVHSIVSELTAGEAREIYSDVVCQVLASADPGDPVDSRNWARYAELMPHLEPSGVLASTTDASMSLVLNCLAYCYNSGEYAVGTDLAERVRQSWSARMSPDTPQMLGLTAHQTTILRASGRFREAYDLDRVRLDQLHAAPDPDDMALLSANNGLASDQRFLGQYAEALTTQRQVVEAATQVLGPEESFTLNARHNLGTTLRLHGRYQEAYEVDLDTLRKREQVLRARHPATLHSGTACARDLRMMGRYQEALARQELGMRLHIQVLGEQHIQTLWARHNLAMCQYRAGSDTQDTRAVLQELKAQHERVYAQGHYNTLALITDYGNFLRARGWLSEARDLIAEAEDGYRALVGTAHPVPTGMQSNVGLVLQAEGDRDGALNLFEQALIGLTTVLGEDHPWTLGCALNAGGGRNFTGRVEEAAELDRDTLRRARRVLGPDHPLTLSSQIALAADLRALHERTEAGKQEEDALQRLTATLGVQHHHTLSARQRSRPYWDFEPFLG</sequence>
<comment type="caution">
    <text evidence="4">The sequence shown here is derived from an EMBL/GenBank/DDBJ whole genome shotgun (WGS) entry which is preliminary data.</text>
</comment>